<gene>
    <name evidence="1" type="ORF">J2W40_001729</name>
</gene>
<dbReference type="PANTHER" id="PTHR34849:SF3">
    <property type="entry name" value="SSR2962 PROTEIN"/>
    <property type="match status" value="1"/>
</dbReference>
<proteinExistence type="predicted"/>
<protein>
    <submittedName>
        <fullName evidence="1">Uncharacterized protein (DUF433 family)</fullName>
    </submittedName>
</protein>
<sequence length="106" mass="12005">MTIEGFPRIAIDPAVCGGRPIIAGTRMRVSDIWEMLAGGGTMGEIVEDFPYLCEDDVREAMALASMMLGHPEHLDYERLLRRDRQAMYVHELDEETIEALRNVEIP</sequence>
<accession>A0ABU1X015</accession>
<dbReference type="SUPFAM" id="SSF46689">
    <property type="entry name" value="Homeodomain-like"/>
    <property type="match status" value="1"/>
</dbReference>
<dbReference type="InterPro" id="IPR036388">
    <property type="entry name" value="WH-like_DNA-bd_sf"/>
</dbReference>
<dbReference type="PANTHER" id="PTHR34849">
    <property type="entry name" value="SSL5025 PROTEIN"/>
    <property type="match status" value="1"/>
</dbReference>
<dbReference type="EMBL" id="JAVDWV010000007">
    <property type="protein sequence ID" value="MDR7154911.1"/>
    <property type="molecule type" value="Genomic_DNA"/>
</dbReference>
<reference evidence="1 2" key="1">
    <citation type="submission" date="2023-07" db="EMBL/GenBank/DDBJ databases">
        <title>Sorghum-associated microbial communities from plants grown in Nebraska, USA.</title>
        <authorList>
            <person name="Schachtman D."/>
        </authorList>
    </citation>
    <scope>NUCLEOTIDE SEQUENCE [LARGE SCALE GENOMIC DNA]</scope>
    <source>
        <strain evidence="1 2">4256</strain>
    </source>
</reference>
<dbReference type="Proteomes" id="UP001267638">
    <property type="component" value="Unassembled WGS sequence"/>
</dbReference>
<dbReference type="RefSeq" id="WP_310223626.1">
    <property type="nucleotide sequence ID" value="NZ_JAVDWV010000007.1"/>
</dbReference>
<comment type="caution">
    <text evidence="1">The sequence shown here is derived from an EMBL/GenBank/DDBJ whole genome shotgun (WGS) entry which is preliminary data.</text>
</comment>
<organism evidence="1 2">
    <name type="scientific">Sphingobium xenophagum</name>
    <dbReference type="NCBI Taxonomy" id="121428"/>
    <lineage>
        <taxon>Bacteria</taxon>
        <taxon>Pseudomonadati</taxon>
        <taxon>Pseudomonadota</taxon>
        <taxon>Alphaproteobacteria</taxon>
        <taxon>Sphingomonadales</taxon>
        <taxon>Sphingomonadaceae</taxon>
        <taxon>Sphingobium</taxon>
    </lineage>
</organism>
<name>A0ABU1X015_SPHXE</name>
<evidence type="ECO:0000313" key="1">
    <source>
        <dbReference type="EMBL" id="MDR7154911.1"/>
    </source>
</evidence>
<dbReference type="Pfam" id="PF04255">
    <property type="entry name" value="DUF433"/>
    <property type="match status" value="1"/>
</dbReference>
<keyword evidence="2" id="KW-1185">Reference proteome</keyword>
<dbReference type="Gene3D" id="1.10.10.10">
    <property type="entry name" value="Winged helix-like DNA-binding domain superfamily/Winged helix DNA-binding domain"/>
    <property type="match status" value="1"/>
</dbReference>
<dbReference type="InterPro" id="IPR007367">
    <property type="entry name" value="DUF433"/>
</dbReference>
<evidence type="ECO:0000313" key="2">
    <source>
        <dbReference type="Proteomes" id="UP001267638"/>
    </source>
</evidence>
<dbReference type="InterPro" id="IPR009057">
    <property type="entry name" value="Homeodomain-like_sf"/>
</dbReference>